<comment type="catalytic activity">
    <reaction evidence="5">
        <text>(6S)-5-formyl-5,6,7,8-tetrahydrofolate + ATP = (6R)-5,10-methenyltetrahydrofolate + ADP + phosphate</text>
        <dbReference type="Rhea" id="RHEA:10488"/>
        <dbReference type="ChEBI" id="CHEBI:30616"/>
        <dbReference type="ChEBI" id="CHEBI:43474"/>
        <dbReference type="ChEBI" id="CHEBI:57455"/>
        <dbReference type="ChEBI" id="CHEBI:57457"/>
        <dbReference type="ChEBI" id="CHEBI:456216"/>
        <dbReference type="EC" id="6.3.3.2"/>
    </reaction>
</comment>
<evidence type="ECO:0000313" key="7">
    <source>
        <dbReference type="Proteomes" id="UP000184233"/>
    </source>
</evidence>
<evidence type="ECO:0000256" key="5">
    <source>
        <dbReference type="RuleBase" id="RU361279"/>
    </source>
</evidence>
<keyword evidence="2 4" id="KW-0547">Nucleotide-binding</keyword>
<dbReference type="InterPro" id="IPR037171">
    <property type="entry name" value="NagB/RpiA_transferase-like"/>
</dbReference>
<dbReference type="GO" id="GO:0030272">
    <property type="term" value="F:5-formyltetrahydrofolate cyclo-ligase activity"/>
    <property type="evidence" value="ECO:0007669"/>
    <property type="project" value="UniProtKB-EC"/>
</dbReference>
<accession>A0A1M3L281</accession>
<keyword evidence="5" id="KW-0479">Metal-binding</keyword>
<keyword evidence="3 4" id="KW-0067">ATP-binding</keyword>
<dbReference type="PANTHER" id="PTHR23407:SF1">
    <property type="entry name" value="5-FORMYLTETRAHYDROFOLATE CYCLO-LIGASE"/>
    <property type="match status" value="1"/>
</dbReference>
<feature type="binding site" evidence="4">
    <location>
        <begin position="8"/>
        <end position="12"/>
    </location>
    <ligand>
        <name>ATP</name>
        <dbReference type="ChEBI" id="CHEBI:30616"/>
    </ligand>
</feature>
<dbReference type="GO" id="GO:0005524">
    <property type="term" value="F:ATP binding"/>
    <property type="evidence" value="ECO:0007669"/>
    <property type="project" value="UniProtKB-KW"/>
</dbReference>
<dbReference type="Proteomes" id="UP000184233">
    <property type="component" value="Unassembled WGS sequence"/>
</dbReference>
<keyword evidence="5" id="KW-0460">Magnesium</keyword>
<dbReference type="SUPFAM" id="SSF100950">
    <property type="entry name" value="NagB/RpiA/CoA transferase-like"/>
    <property type="match status" value="1"/>
</dbReference>
<dbReference type="PIRSF" id="PIRSF006806">
    <property type="entry name" value="FTHF_cligase"/>
    <property type="match status" value="1"/>
</dbReference>
<dbReference type="GO" id="GO:0035999">
    <property type="term" value="P:tetrahydrofolate interconversion"/>
    <property type="evidence" value="ECO:0007669"/>
    <property type="project" value="TreeGrafter"/>
</dbReference>
<evidence type="ECO:0000256" key="4">
    <source>
        <dbReference type="PIRSR" id="PIRSR006806-1"/>
    </source>
</evidence>
<dbReference type="STRING" id="1895771.BGO89_02550"/>
<comment type="similarity">
    <text evidence="1 5">Belongs to the 5-formyltetrahydrofolate cyclo-ligase family.</text>
</comment>
<feature type="binding site" evidence="4">
    <location>
        <begin position="140"/>
        <end position="148"/>
    </location>
    <ligand>
        <name>ATP</name>
        <dbReference type="ChEBI" id="CHEBI:30616"/>
    </ligand>
</feature>
<evidence type="ECO:0000256" key="3">
    <source>
        <dbReference type="ARBA" id="ARBA00022840"/>
    </source>
</evidence>
<reference evidence="6 7" key="1">
    <citation type="submission" date="2016-09" db="EMBL/GenBank/DDBJ databases">
        <title>Genome-resolved meta-omics ties microbial dynamics to process performance in biotechnology for thiocyanate degradation.</title>
        <authorList>
            <person name="Kantor R.S."/>
            <person name="Huddy R.J."/>
            <person name="Iyer R."/>
            <person name="Thomas B.C."/>
            <person name="Brown C.T."/>
            <person name="Anantharaman K."/>
            <person name="Tringe S."/>
            <person name="Hettich R.L."/>
            <person name="Harrison S.T."/>
            <person name="Banfield J.F."/>
        </authorList>
    </citation>
    <scope>NUCLEOTIDE SEQUENCE [LARGE SCALE GENOMIC DNA]</scope>
    <source>
        <strain evidence="6">59-99</strain>
    </source>
</reference>
<dbReference type="EMBL" id="MKVH01000013">
    <property type="protein sequence ID" value="OJX59317.1"/>
    <property type="molecule type" value="Genomic_DNA"/>
</dbReference>
<keyword evidence="6" id="KW-0436">Ligase</keyword>
<evidence type="ECO:0000313" key="6">
    <source>
        <dbReference type="EMBL" id="OJX59317.1"/>
    </source>
</evidence>
<sequence length="194" mass="21963">MNDITSEKKTVRTAALESRAHIKDDERSFWNQLIFERAHKIRAFQLAKRIHVYRDIRGEVATMPFIEYAWATGKDVYVPVVVADVMRHVRVTHATRWAPGGFGIHEPVPDEHGDTTDDDGFTTNDVVIVPLAAFDASCNRVGYGRGFYDRFLSATDAVSIGLAYECQKVAKVPVDIHDVPLRCVVTERQVYVRD</sequence>
<dbReference type="AlphaFoldDB" id="A0A1M3L281"/>
<dbReference type="Gene3D" id="3.40.50.10420">
    <property type="entry name" value="NagB/RpiA/CoA transferase-like"/>
    <property type="match status" value="1"/>
</dbReference>
<organism evidence="6 7">
    <name type="scientific">Candidatus Kapaibacterium thiocyanatum</name>
    <dbReference type="NCBI Taxonomy" id="1895771"/>
    <lineage>
        <taxon>Bacteria</taxon>
        <taxon>Pseudomonadati</taxon>
        <taxon>Candidatus Kapaibacteriota</taxon>
        <taxon>Candidatus Kapaibacteriia</taxon>
        <taxon>Candidatus Kapaibacteriales</taxon>
        <taxon>Candidatus Kapaibacteriaceae</taxon>
        <taxon>Candidatus Kapaibacterium</taxon>
    </lineage>
</organism>
<evidence type="ECO:0000256" key="1">
    <source>
        <dbReference type="ARBA" id="ARBA00010638"/>
    </source>
</evidence>
<gene>
    <name evidence="6" type="ORF">BGO89_02550</name>
</gene>
<dbReference type="Pfam" id="PF01812">
    <property type="entry name" value="5-FTHF_cyc-lig"/>
    <property type="match status" value="1"/>
</dbReference>
<dbReference type="GO" id="GO:0046872">
    <property type="term" value="F:metal ion binding"/>
    <property type="evidence" value="ECO:0007669"/>
    <property type="project" value="UniProtKB-KW"/>
</dbReference>
<feature type="binding site" evidence="4">
    <location>
        <position position="59"/>
    </location>
    <ligand>
        <name>substrate</name>
    </ligand>
</feature>
<evidence type="ECO:0000256" key="2">
    <source>
        <dbReference type="ARBA" id="ARBA00022741"/>
    </source>
</evidence>
<dbReference type="InterPro" id="IPR002698">
    <property type="entry name" value="FTHF_cligase"/>
</dbReference>
<proteinExistence type="inferred from homology"/>
<dbReference type="InterPro" id="IPR024185">
    <property type="entry name" value="FTHF_cligase-like_sf"/>
</dbReference>
<dbReference type="EC" id="6.3.3.2" evidence="5"/>
<comment type="caution">
    <text evidence="6">The sequence shown here is derived from an EMBL/GenBank/DDBJ whole genome shotgun (WGS) entry which is preliminary data.</text>
</comment>
<dbReference type="NCBIfam" id="TIGR02727">
    <property type="entry name" value="MTHFS_bact"/>
    <property type="match status" value="1"/>
</dbReference>
<protein>
    <recommendedName>
        <fullName evidence="5">5-formyltetrahydrofolate cyclo-ligase</fullName>
        <ecNumber evidence="5">6.3.3.2</ecNumber>
    </recommendedName>
</protein>
<dbReference type="PANTHER" id="PTHR23407">
    <property type="entry name" value="ATPASE INHIBITOR/5-FORMYLTETRAHYDROFOLATE CYCLO-LIGASE"/>
    <property type="match status" value="1"/>
</dbReference>
<name>A0A1M3L281_9BACT</name>
<dbReference type="GO" id="GO:0009396">
    <property type="term" value="P:folic acid-containing compound biosynthetic process"/>
    <property type="evidence" value="ECO:0007669"/>
    <property type="project" value="TreeGrafter"/>
</dbReference>
<comment type="cofactor">
    <cofactor evidence="5">
        <name>Mg(2+)</name>
        <dbReference type="ChEBI" id="CHEBI:18420"/>
    </cofactor>
</comment>